<accession>A0A512D3T5</accession>
<evidence type="ECO:0000313" key="5">
    <source>
        <dbReference type="Proteomes" id="UP000321534"/>
    </source>
</evidence>
<dbReference type="EMBL" id="BJYX01000014">
    <property type="protein sequence ID" value="GEO30930.1"/>
    <property type="molecule type" value="Genomic_DNA"/>
</dbReference>
<dbReference type="Proteomes" id="UP000321534">
    <property type="component" value="Unassembled WGS sequence"/>
</dbReference>
<keyword evidence="3" id="KW-0472">Membrane</keyword>
<keyword evidence="5" id="KW-1185">Reference proteome</keyword>
<reference evidence="4 5" key="1">
    <citation type="submission" date="2019-07" db="EMBL/GenBank/DDBJ databases">
        <title>Whole genome shotgun sequence of Terrabacter aerolatus NBRC 106305.</title>
        <authorList>
            <person name="Hosoyama A."/>
            <person name="Uohara A."/>
            <person name="Ohji S."/>
            <person name="Ichikawa N."/>
        </authorList>
    </citation>
    <scope>NUCLEOTIDE SEQUENCE [LARGE SCALE GENOMIC DNA]</scope>
    <source>
        <strain evidence="4 5">NBRC 106305</strain>
    </source>
</reference>
<name>A0A512D3T5_9MICO</name>
<feature type="transmembrane region" description="Helical" evidence="3">
    <location>
        <begin position="6"/>
        <end position="26"/>
    </location>
</feature>
<protein>
    <submittedName>
        <fullName evidence="4">Uncharacterized protein</fullName>
    </submittedName>
</protein>
<evidence type="ECO:0000256" key="3">
    <source>
        <dbReference type="SAM" id="Phobius"/>
    </source>
</evidence>
<evidence type="ECO:0000256" key="2">
    <source>
        <dbReference type="SAM" id="MobiDB-lite"/>
    </source>
</evidence>
<evidence type="ECO:0000256" key="1">
    <source>
        <dbReference type="SAM" id="Coils"/>
    </source>
</evidence>
<comment type="caution">
    <text evidence="4">The sequence shown here is derived from an EMBL/GenBank/DDBJ whole genome shotgun (WGS) entry which is preliminary data.</text>
</comment>
<keyword evidence="1" id="KW-0175">Coiled coil</keyword>
<keyword evidence="3" id="KW-1133">Transmembrane helix</keyword>
<sequence>MPDLGWPELIVVVAVAGVVAFVWTRLPDRTRGTRRPSHPGAPEVDRGTSSPGARDLFDSRQVPPATRLSVDEAHEAVVRADDRVAEADAEVARLRAELVRRRNQRGSH</sequence>
<dbReference type="AlphaFoldDB" id="A0A512D3T5"/>
<organism evidence="4 5">
    <name type="scientific">Terrabacter aerolatus</name>
    <dbReference type="NCBI Taxonomy" id="422442"/>
    <lineage>
        <taxon>Bacteria</taxon>
        <taxon>Bacillati</taxon>
        <taxon>Actinomycetota</taxon>
        <taxon>Actinomycetes</taxon>
        <taxon>Micrococcales</taxon>
        <taxon>Intrasporangiaceae</taxon>
        <taxon>Terrabacter</taxon>
    </lineage>
</organism>
<proteinExistence type="predicted"/>
<gene>
    <name evidence="4" type="ORF">TAE01_27400</name>
</gene>
<dbReference type="RefSeq" id="WP_147067316.1">
    <property type="nucleotide sequence ID" value="NZ_BAAARO010000001.1"/>
</dbReference>
<feature type="region of interest" description="Disordered" evidence="2">
    <location>
        <begin position="28"/>
        <end position="69"/>
    </location>
</feature>
<keyword evidence="3" id="KW-0812">Transmembrane</keyword>
<feature type="coiled-coil region" evidence="1">
    <location>
        <begin position="70"/>
        <end position="104"/>
    </location>
</feature>
<evidence type="ECO:0000313" key="4">
    <source>
        <dbReference type="EMBL" id="GEO30930.1"/>
    </source>
</evidence>